<dbReference type="Proteomes" id="UP000316270">
    <property type="component" value="Chromosome 10"/>
</dbReference>
<protein>
    <submittedName>
        <fullName evidence="2">Uncharacterized protein</fullName>
    </submittedName>
</protein>
<feature type="region of interest" description="Disordered" evidence="1">
    <location>
        <begin position="70"/>
        <end position="89"/>
    </location>
</feature>
<feature type="region of interest" description="Disordered" evidence="1">
    <location>
        <begin position="1"/>
        <end position="56"/>
    </location>
</feature>
<keyword evidence="3" id="KW-1185">Reference proteome</keyword>
<dbReference type="AlphaFoldDB" id="A0A517LD92"/>
<dbReference type="EMBL" id="CP042194">
    <property type="protein sequence ID" value="QDS73607.1"/>
    <property type="molecule type" value="Genomic_DNA"/>
</dbReference>
<feature type="compositionally biased region" description="Polar residues" evidence="1">
    <location>
        <begin position="1"/>
        <end position="13"/>
    </location>
</feature>
<proteinExistence type="predicted"/>
<accession>A0A517LD92</accession>
<sequence>MSKHTSAPSNSTESIRRASFTERTAYPQVPPNDKGRTSHIAGDEQGTSRIKDKKGRRHEKLFKMFSSVKRKVAAKKRPAASEGTKAGEKYAEARIKEGAKVTQPRAIQSHLHTLARVWPKGTKSNAGGGDVASKKMHKRKYNGEDVEGKGVPIEQEPVEQGPIEQEPFEQEPFEREPFEKEPFEREPIAQESTVREPIEKEPFERQPIAQESMVRELIKDRPVEAENLEEVVVAEDSGYARRRIVQGTNTILKLIVTATIIGGLLNRFRRQD</sequence>
<feature type="compositionally biased region" description="Basic and acidic residues" evidence="1">
    <location>
        <begin position="172"/>
        <end position="204"/>
    </location>
</feature>
<evidence type="ECO:0000256" key="1">
    <source>
        <dbReference type="SAM" id="MobiDB-lite"/>
    </source>
</evidence>
<dbReference type="STRING" id="50376.A0A517LD92"/>
<evidence type="ECO:0000313" key="2">
    <source>
        <dbReference type="EMBL" id="QDS73607.1"/>
    </source>
</evidence>
<name>A0A517LD92_9PEZI</name>
<gene>
    <name evidence="2" type="ORF">FKW77_001719</name>
</gene>
<evidence type="ECO:0000313" key="3">
    <source>
        <dbReference type="Proteomes" id="UP000316270"/>
    </source>
</evidence>
<feature type="region of interest" description="Disordered" evidence="1">
    <location>
        <begin position="114"/>
        <end position="204"/>
    </location>
</feature>
<organism evidence="2 3">
    <name type="scientific">Venturia effusa</name>
    <dbReference type="NCBI Taxonomy" id="50376"/>
    <lineage>
        <taxon>Eukaryota</taxon>
        <taxon>Fungi</taxon>
        <taxon>Dikarya</taxon>
        <taxon>Ascomycota</taxon>
        <taxon>Pezizomycotina</taxon>
        <taxon>Dothideomycetes</taxon>
        <taxon>Pleosporomycetidae</taxon>
        <taxon>Venturiales</taxon>
        <taxon>Venturiaceae</taxon>
        <taxon>Venturia</taxon>
    </lineage>
</organism>
<reference evidence="2 3" key="1">
    <citation type="submission" date="2019-07" db="EMBL/GenBank/DDBJ databases">
        <title>Finished genome of Venturia effusa.</title>
        <authorList>
            <person name="Young C.A."/>
            <person name="Cox M.P."/>
            <person name="Ganley A.R.D."/>
            <person name="David W.J."/>
        </authorList>
    </citation>
    <scope>NUCLEOTIDE SEQUENCE [LARGE SCALE GENOMIC DNA]</scope>
    <source>
        <strain evidence="3">albino</strain>
    </source>
</reference>